<dbReference type="InterPro" id="IPR001387">
    <property type="entry name" value="Cro/C1-type_HTH"/>
</dbReference>
<dbReference type="Proteomes" id="UP000218711">
    <property type="component" value="Unassembled WGS sequence"/>
</dbReference>
<comment type="caution">
    <text evidence="1">The sequence shown here is derived from an EMBL/GenBank/DDBJ whole genome shotgun (WGS) entry which is preliminary data.</text>
</comment>
<organism evidence="1 2">
    <name type="scientific">Lactococcus cremoris subsp. tructae</name>
    <dbReference type="NCBI Taxonomy" id="542833"/>
    <lineage>
        <taxon>Bacteria</taxon>
        <taxon>Bacillati</taxon>
        <taxon>Bacillota</taxon>
        <taxon>Bacilli</taxon>
        <taxon>Lactobacillales</taxon>
        <taxon>Streptococcaceae</taxon>
        <taxon>Lactococcus</taxon>
    </lineage>
</organism>
<gene>
    <name evidence="1" type="ORF">RU92_GL001102</name>
</gene>
<dbReference type="EMBL" id="JXKC01000015">
    <property type="protein sequence ID" value="PCS16241.1"/>
    <property type="molecule type" value="Genomic_DNA"/>
</dbReference>
<protein>
    <submittedName>
        <fullName evidence="1">Uncharacterized protein</fullName>
    </submittedName>
</protein>
<accession>A0A2A5SQ32</accession>
<reference evidence="1 2" key="1">
    <citation type="submission" date="2014-12" db="EMBL/GenBank/DDBJ databases">
        <title>Draft genome sequences of 10 type strains of Lactococcus.</title>
        <authorList>
            <person name="Sun Z."/>
            <person name="Zhong Z."/>
            <person name="Liu W."/>
            <person name="Zhang W."/>
            <person name="Zhang H."/>
        </authorList>
    </citation>
    <scope>NUCLEOTIDE SEQUENCE [LARGE SCALE GENOMIC DNA]</scope>
    <source>
        <strain evidence="1 2">DSM 21502</strain>
    </source>
</reference>
<sequence length="509" mass="60386">MNLSKWRKGNSKPNQDSLLKLRNLGLKVLTRGGLNFPLKKEFREPVENFCRYVEEILRDMPKKNDKESIILSEHRNNKEALDFLKPALDFGLFDLYLNSYNMNGFILDKKRKIERKIEKQYQPMFVVNFNLLIDFIDKNSEKDVEDFVEKGWRRERAEEFYSNCPHEEDYEKSEGISSIPSLSEYWLAKELKVSNTQIRNWKSGKDFPTEENLDNLKKLLHLNGKIAFLGYKFSDWEFEGMFLPNIGDKLRKQDEDFLYQKTLEFFTNVLFFYCGDISIIKQLKNDMEESLTEEVQGNLVSAFFQEFHNLKISREIIADEDTYKILPDLVSYFQMSDQQVNYILGKDKELLSQIFTKENIKILRQIFDKKCFSDEQREQLGELISVLEQQKGVHNPFLRFRLMYSKDNHSQEDIETITNQLALLLTVPSISKWFHSEYSFESLTDKELRDIMGFAKLALLDNNQELREKVTKCTAEKMRNATDNRYDDLIMFFIDLSNPSVIQRIFERK</sequence>
<evidence type="ECO:0000313" key="2">
    <source>
        <dbReference type="Proteomes" id="UP000218711"/>
    </source>
</evidence>
<evidence type="ECO:0000313" key="1">
    <source>
        <dbReference type="EMBL" id="PCS16241.1"/>
    </source>
</evidence>
<name>A0A2A5SQ32_LACLC</name>
<dbReference type="CDD" id="cd00093">
    <property type="entry name" value="HTH_XRE"/>
    <property type="match status" value="1"/>
</dbReference>
<dbReference type="AlphaFoldDB" id="A0A2A5SQ32"/>
<proteinExistence type="predicted"/>